<evidence type="ECO:0000313" key="6">
    <source>
        <dbReference type="EMBL" id="AWH88156.1"/>
    </source>
</evidence>
<evidence type="ECO:0000259" key="5">
    <source>
        <dbReference type="PROSITE" id="PS50931"/>
    </source>
</evidence>
<dbReference type="OrthoDB" id="6428912at2"/>
<dbReference type="SUPFAM" id="SSF53850">
    <property type="entry name" value="Periplasmic binding protein-like II"/>
    <property type="match status" value="1"/>
</dbReference>
<dbReference type="InterPro" id="IPR058163">
    <property type="entry name" value="LysR-type_TF_proteobact-type"/>
</dbReference>
<dbReference type="GO" id="GO:0043565">
    <property type="term" value="F:sequence-specific DNA binding"/>
    <property type="evidence" value="ECO:0007669"/>
    <property type="project" value="TreeGrafter"/>
</dbReference>
<dbReference type="SUPFAM" id="SSF46785">
    <property type="entry name" value="Winged helix' DNA-binding domain"/>
    <property type="match status" value="1"/>
</dbReference>
<evidence type="ECO:0000256" key="2">
    <source>
        <dbReference type="ARBA" id="ARBA00023015"/>
    </source>
</evidence>
<dbReference type="RefSeq" id="WP_108900231.1">
    <property type="nucleotide sequence ID" value="NZ_CP029185.2"/>
</dbReference>
<dbReference type="Gene3D" id="1.10.10.10">
    <property type="entry name" value="Winged helix-like DNA-binding domain superfamily/Winged helix DNA-binding domain"/>
    <property type="match status" value="1"/>
</dbReference>
<gene>
    <name evidence="6" type="ORF">HYN51_06020</name>
</gene>
<dbReference type="InterPro" id="IPR036388">
    <property type="entry name" value="WH-like_DNA-bd_sf"/>
</dbReference>
<keyword evidence="7" id="KW-1185">Reference proteome</keyword>
<reference evidence="6 7" key="1">
    <citation type="journal article" date="2019" name="Int. J. Syst. Evol. Microbiol.">
        <title>Limnobaculum parvum gen. nov., sp. nov., isolated from a freshwater lake.</title>
        <authorList>
            <person name="Baek C."/>
            <person name="Shin S.K."/>
            <person name="Yi H."/>
        </authorList>
    </citation>
    <scope>NUCLEOTIDE SEQUENCE [LARGE SCALE GENOMIC DNA]</scope>
    <source>
        <strain evidence="6 7">HYN0051</strain>
    </source>
</reference>
<dbReference type="PANTHER" id="PTHR30537:SF5">
    <property type="entry name" value="HTH-TYPE TRANSCRIPTIONAL ACTIVATOR TTDR-RELATED"/>
    <property type="match status" value="1"/>
</dbReference>
<feature type="domain" description="HTH lysR-type" evidence="5">
    <location>
        <begin position="1"/>
        <end position="60"/>
    </location>
</feature>
<evidence type="ECO:0000313" key="7">
    <source>
        <dbReference type="Proteomes" id="UP000244908"/>
    </source>
</evidence>
<evidence type="ECO:0000256" key="1">
    <source>
        <dbReference type="ARBA" id="ARBA00009437"/>
    </source>
</evidence>
<comment type="similarity">
    <text evidence="1">Belongs to the LysR transcriptional regulatory family.</text>
</comment>
<dbReference type="Pfam" id="PF03466">
    <property type="entry name" value="LysR_substrate"/>
    <property type="match status" value="1"/>
</dbReference>
<dbReference type="InterPro" id="IPR036390">
    <property type="entry name" value="WH_DNA-bd_sf"/>
</dbReference>
<dbReference type="EMBL" id="CP029185">
    <property type="protein sequence ID" value="AWH88156.1"/>
    <property type="molecule type" value="Genomic_DNA"/>
</dbReference>
<evidence type="ECO:0000256" key="3">
    <source>
        <dbReference type="ARBA" id="ARBA00023125"/>
    </source>
</evidence>
<dbReference type="Gene3D" id="3.40.190.290">
    <property type="match status" value="1"/>
</dbReference>
<dbReference type="PANTHER" id="PTHR30537">
    <property type="entry name" value="HTH-TYPE TRANSCRIPTIONAL REGULATOR"/>
    <property type="match status" value="1"/>
</dbReference>
<accession>A0A2Y9TWY3</accession>
<keyword evidence="4" id="KW-0804">Transcription</keyword>
<name>A0A2Y9TWY3_9GAMM</name>
<dbReference type="CDD" id="cd08422">
    <property type="entry name" value="PBP2_CrgA_like"/>
    <property type="match status" value="1"/>
</dbReference>
<keyword evidence="2" id="KW-0805">Transcription regulation</keyword>
<sequence>MFKQLQDMALFTLVVETGSFTAAAKRAGLPKSSVSQRISHLEQALGLRLLMRTTRQLSLTFAGERYLVHCQEMMQASERASQSLQMLKASPSGRVRITAPAGLAVTLLAPIVTDFQLRYPEVSVEVYVSDTVTDLVGAGFDLGVRTGKPQDSTLIGRFLGLYPRYLLASPQYLSQAIPVTHPSQLAQHRCITHRAWSECLLRRGDESYRWLQTAHHVTDNLLYARQCAIAGAGITFLPSFLATEVVKQGLLQPVLEDWRAEGNELYLVYPNRTLNMPALERFVEAVMAHPLITEYPAGPKVKR</sequence>
<protein>
    <submittedName>
        <fullName evidence="6">LysR family transcriptional regulator</fullName>
    </submittedName>
</protein>
<proteinExistence type="inferred from homology"/>
<keyword evidence="3" id="KW-0238">DNA-binding</keyword>
<dbReference type="KEGG" id="lpv:HYN51_06020"/>
<dbReference type="InterPro" id="IPR000847">
    <property type="entry name" value="LysR_HTH_N"/>
</dbReference>
<dbReference type="GO" id="GO:0003700">
    <property type="term" value="F:DNA-binding transcription factor activity"/>
    <property type="evidence" value="ECO:0007669"/>
    <property type="project" value="InterPro"/>
</dbReference>
<dbReference type="AlphaFoldDB" id="A0A2Y9TWY3"/>
<dbReference type="FunFam" id="1.10.10.10:FF:000001">
    <property type="entry name" value="LysR family transcriptional regulator"/>
    <property type="match status" value="1"/>
</dbReference>
<dbReference type="PROSITE" id="PS50931">
    <property type="entry name" value="HTH_LYSR"/>
    <property type="match status" value="1"/>
</dbReference>
<dbReference type="InterPro" id="IPR005119">
    <property type="entry name" value="LysR_subst-bd"/>
</dbReference>
<dbReference type="GO" id="GO:0006351">
    <property type="term" value="P:DNA-templated transcription"/>
    <property type="evidence" value="ECO:0007669"/>
    <property type="project" value="TreeGrafter"/>
</dbReference>
<evidence type="ECO:0000256" key="4">
    <source>
        <dbReference type="ARBA" id="ARBA00023163"/>
    </source>
</evidence>
<organism evidence="6 7">
    <name type="scientific">Limnobaculum parvum</name>
    <dbReference type="NCBI Taxonomy" id="2172103"/>
    <lineage>
        <taxon>Bacteria</taxon>
        <taxon>Pseudomonadati</taxon>
        <taxon>Pseudomonadota</taxon>
        <taxon>Gammaproteobacteria</taxon>
        <taxon>Enterobacterales</taxon>
        <taxon>Budviciaceae</taxon>
        <taxon>Limnobaculum</taxon>
    </lineage>
</organism>
<dbReference type="Proteomes" id="UP000244908">
    <property type="component" value="Chromosome"/>
</dbReference>
<dbReference type="Pfam" id="PF00126">
    <property type="entry name" value="HTH_1"/>
    <property type="match status" value="1"/>
</dbReference>